<name>A0AAV9HZ90_9PEZI</name>
<evidence type="ECO:0000256" key="1">
    <source>
        <dbReference type="ARBA" id="ARBA00000077"/>
    </source>
</evidence>
<dbReference type="GO" id="GO:0043137">
    <property type="term" value="P:DNA replication, removal of RNA primer"/>
    <property type="evidence" value="ECO:0007669"/>
    <property type="project" value="TreeGrafter"/>
</dbReference>
<evidence type="ECO:0000256" key="3">
    <source>
        <dbReference type="ARBA" id="ARBA00012180"/>
    </source>
</evidence>
<evidence type="ECO:0000313" key="10">
    <source>
        <dbReference type="EMBL" id="KAK4465046.1"/>
    </source>
</evidence>
<keyword evidence="7" id="KW-0378">Hydrolase</keyword>
<feature type="region of interest" description="Disordered" evidence="8">
    <location>
        <begin position="1"/>
        <end position="22"/>
    </location>
</feature>
<evidence type="ECO:0000256" key="8">
    <source>
        <dbReference type="SAM" id="MobiDB-lite"/>
    </source>
</evidence>
<proteinExistence type="inferred from homology"/>
<evidence type="ECO:0000256" key="2">
    <source>
        <dbReference type="ARBA" id="ARBA00005300"/>
    </source>
</evidence>
<evidence type="ECO:0000259" key="9">
    <source>
        <dbReference type="PROSITE" id="PS50879"/>
    </source>
</evidence>
<dbReference type="SUPFAM" id="SSF53098">
    <property type="entry name" value="Ribonuclease H-like"/>
    <property type="match status" value="1"/>
</dbReference>
<dbReference type="EC" id="3.1.26.4" evidence="3"/>
<dbReference type="AlphaFoldDB" id="A0AAV9HZ90"/>
<organism evidence="10 11">
    <name type="scientific">Cladorrhinum samala</name>
    <dbReference type="NCBI Taxonomy" id="585594"/>
    <lineage>
        <taxon>Eukaryota</taxon>
        <taxon>Fungi</taxon>
        <taxon>Dikarya</taxon>
        <taxon>Ascomycota</taxon>
        <taxon>Pezizomycotina</taxon>
        <taxon>Sordariomycetes</taxon>
        <taxon>Sordariomycetidae</taxon>
        <taxon>Sordariales</taxon>
        <taxon>Podosporaceae</taxon>
        <taxon>Cladorrhinum</taxon>
    </lineage>
</organism>
<dbReference type="CDD" id="cd13934">
    <property type="entry name" value="RNase_H_Dikarya_like"/>
    <property type="match status" value="1"/>
</dbReference>
<reference evidence="10" key="2">
    <citation type="submission" date="2023-06" db="EMBL/GenBank/DDBJ databases">
        <authorList>
            <consortium name="Lawrence Berkeley National Laboratory"/>
            <person name="Mondo S.J."/>
            <person name="Hensen N."/>
            <person name="Bonometti L."/>
            <person name="Westerberg I."/>
            <person name="Brannstrom I.O."/>
            <person name="Guillou S."/>
            <person name="Cros-Aarteil S."/>
            <person name="Calhoun S."/>
            <person name="Haridas S."/>
            <person name="Kuo A."/>
            <person name="Pangilinan J."/>
            <person name="Riley R."/>
            <person name="Labutti K."/>
            <person name="Andreopoulos B."/>
            <person name="Lipzen A."/>
            <person name="Chen C."/>
            <person name="Yanf M."/>
            <person name="Daum C."/>
            <person name="Ng V."/>
            <person name="Clum A."/>
            <person name="Steindorff A."/>
            <person name="Ohm R."/>
            <person name="Martin F."/>
            <person name="Silar P."/>
            <person name="Natvig D."/>
            <person name="Lalanne C."/>
            <person name="Gautier V."/>
            <person name="Ament-Velasquez S.L."/>
            <person name="Kruys A."/>
            <person name="Hutchinson M.I."/>
            <person name="Powell A.J."/>
            <person name="Barry K."/>
            <person name="Miller A.N."/>
            <person name="Grigoriev I.V."/>
            <person name="Debuchy R."/>
            <person name="Gladieux P."/>
            <person name="Thoren M.H."/>
            <person name="Johannesson H."/>
        </authorList>
    </citation>
    <scope>NUCLEOTIDE SEQUENCE</scope>
    <source>
        <strain evidence="10">PSN324</strain>
    </source>
</reference>
<evidence type="ECO:0000256" key="6">
    <source>
        <dbReference type="ARBA" id="ARBA00022759"/>
    </source>
</evidence>
<dbReference type="Pfam" id="PF00075">
    <property type="entry name" value="RNase_H"/>
    <property type="match status" value="1"/>
</dbReference>
<dbReference type="GO" id="GO:0003676">
    <property type="term" value="F:nucleic acid binding"/>
    <property type="evidence" value="ECO:0007669"/>
    <property type="project" value="InterPro"/>
</dbReference>
<keyword evidence="6" id="KW-0255">Endonuclease</keyword>
<comment type="similarity">
    <text evidence="2">Belongs to the RNase H family.</text>
</comment>
<keyword evidence="11" id="KW-1185">Reference proteome</keyword>
<evidence type="ECO:0000256" key="5">
    <source>
        <dbReference type="ARBA" id="ARBA00022723"/>
    </source>
</evidence>
<dbReference type="PANTHER" id="PTHR10642:SF26">
    <property type="entry name" value="RIBONUCLEASE H1"/>
    <property type="match status" value="1"/>
</dbReference>
<dbReference type="GO" id="GO:0046872">
    <property type="term" value="F:metal ion binding"/>
    <property type="evidence" value="ECO:0007669"/>
    <property type="project" value="UniProtKB-KW"/>
</dbReference>
<dbReference type="InterPro" id="IPR012337">
    <property type="entry name" value="RNaseH-like_sf"/>
</dbReference>
<reference evidence="10" key="1">
    <citation type="journal article" date="2023" name="Mol. Phylogenet. Evol.">
        <title>Genome-scale phylogeny and comparative genomics of the fungal order Sordariales.</title>
        <authorList>
            <person name="Hensen N."/>
            <person name="Bonometti L."/>
            <person name="Westerberg I."/>
            <person name="Brannstrom I.O."/>
            <person name="Guillou S."/>
            <person name="Cros-Aarteil S."/>
            <person name="Calhoun S."/>
            <person name="Haridas S."/>
            <person name="Kuo A."/>
            <person name="Mondo S."/>
            <person name="Pangilinan J."/>
            <person name="Riley R."/>
            <person name="LaButti K."/>
            <person name="Andreopoulos B."/>
            <person name="Lipzen A."/>
            <person name="Chen C."/>
            <person name="Yan M."/>
            <person name="Daum C."/>
            <person name="Ng V."/>
            <person name="Clum A."/>
            <person name="Steindorff A."/>
            <person name="Ohm R.A."/>
            <person name="Martin F."/>
            <person name="Silar P."/>
            <person name="Natvig D.O."/>
            <person name="Lalanne C."/>
            <person name="Gautier V."/>
            <person name="Ament-Velasquez S.L."/>
            <person name="Kruys A."/>
            <person name="Hutchinson M.I."/>
            <person name="Powell A.J."/>
            <person name="Barry K."/>
            <person name="Miller A.N."/>
            <person name="Grigoriev I.V."/>
            <person name="Debuchy R."/>
            <person name="Gladieux P."/>
            <person name="Hiltunen Thoren M."/>
            <person name="Johannesson H."/>
        </authorList>
    </citation>
    <scope>NUCLEOTIDE SEQUENCE</scope>
    <source>
        <strain evidence="10">PSN324</strain>
    </source>
</reference>
<dbReference type="PANTHER" id="PTHR10642">
    <property type="entry name" value="RIBONUCLEASE H1"/>
    <property type="match status" value="1"/>
</dbReference>
<evidence type="ECO:0000256" key="7">
    <source>
        <dbReference type="ARBA" id="ARBA00022801"/>
    </source>
</evidence>
<gene>
    <name evidence="10" type="ORF">QBC42DRAFT_316386</name>
</gene>
<dbReference type="EMBL" id="MU864943">
    <property type="protein sequence ID" value="KAK4465046.1"/>
    <property type="molecule type" value="Genomic_DNA"/>
</dbReference>
<keyword evidence="4" id="KW-0540">Nuclease</keyword>
<comment type="caution">
    <text evidence="10">The sequence shown here is derived from an EMBL/GenBank/DDBJ whole genome shotgun (WGS) entry which is preliminary data.</text>
</comment>
<dbReference type="InterPro" id="IPR036397">
    <property type="entry name" value="RNaseH_sf"/>
</dbReference>
<evidence type="ECO:0000256" key="4">
    <source>
        <dbReference type="ARBA" id="ARBA00022722"/>
    </source>
</evidence>
<feature type="domain" description="RNase H type-1" evidence="9">
    <location>
        <begin position="130"/>
        <end position="287"/>
    </location>
</feature>
<feature type="compositionally biased region" description="Basic and acidic residues" evidence="8">
    <location>
        <begin position="1"/>
        <end position="19"/>
    </location>
</feature>
<dbReference type="InterPro" id="IPR002156">
    <property type="entry name" value="RNaseH_domain"/>
</dbReference>
<dbReference type="Proteomes" id="UP001321749">
    <property type="component" value="Unassembled WGS sequence"/>
</dbReference>
<evidence type="ECO:0000313" key="11">
    <source>
        <dbReference type="Proteomes" id="UP001321749"/>
    </source>
</evidence>
<dbReference type="PROSITE" id="PS50879">
    <property type="entry name" value="RNASE_H_1"/>
    <property type="match status" value="1"/>
</dbReference>
<dbReference type="InterPro" id="IPR050092">
    <property type="entry name" value="RNase_H"/>
</dbReference>
<sequence length="304" mass="33040">MPRADPDSESEDNPRRVLDTDGDFTLLGADPSFTFKLHNFRPMVEDGNGNMVPLRGVIAPRPVPSPAVVQRVRAAMGSGTNGVWVGTVFTPPAGESPTTVFAPRNINTSAPPGTMPRIVLRRRNVPQVGGLKTMLMYTDGSCLDNGAADARAGWAFIYKQGPGGVCSGILERKGPDNELHRATSNRAELRAAIAALEFRAWWGEGWERIVLAADSEYVVYGATAWLRSWAARGWRTSGGSPVQNRDLWERLSERMGMCVDSGCEVSFWRIPRAWNAEADQAAKAAAAKDDGSFVDYTTQNGILT</sequence>
<dbReference type="GO" id="GO:0004523">
    <property type="term" value="F:RNA-DNA hybrid ribonuclease activity"/>
    <property type="evidence" value="ECO:0007669"/>
    <property type="project" value="UniProtKB-EC"/>
</dbReference>
<protein>
    <recommendedName>
        <fullName evidence="3">ribonuclease H</fullName>
        <ecNumber evidence="3">3.1.26.4</ecNumber>
    </recommendedName>
</protein>
<comment type="catalytic activity">
    <reaction evidence="1">
        <text>Endonucleolytic cleavage to 5'-phosphomonoester.</text>
        <dbReference type="EC" id="3.1.26.4"/>
    </reaction>
</comment>
<keyword evidence="5" id="KW-0479">Metal-binding</keyword>
<accession>A0AAV9HZ90</accession>
<dbReference type="Gene3D" id="3.30.420.10">
    <property type="entry name" value="Ribonuclease H-like superfamily/Ribonuclease H"/>
    <property type="match status" value="1"/>
</dbReference>